<dbReference type="Pfam" id="PF10536">
    <property type="entry name" value="PMD"/>
    <property type="match status" value="1"/>
</dbReference>
<comment type="caution">
    <text evidence="2">The sequence shown here is derived from an EMBL/GenBank/DDBJ whole genome shotgun (WGS) entry which is preliminary data.</text>
</comment>
<keyword evidence="3" id="KW-1185">Reference proteome</keyword>
<gene>
    <name evidence="2" type="ORF">PVK06_012230</name>
</gene>
<evidence type="ECO:0000259" key="1">
    <source>
        <dbReference type="Pfam" id="PF10536"/>
    </source>
</evidence>
<dbReference type="EMBL" id="JARKNE010000004">
    <property type="protein sequence ID" value="KAK5836442.1"/>
    <property type="molecule type" value="Genomic_DNA"/>
</dbReference>
<feature type="domain" description="Aminotransferase-like plant mobile" evidence="1">
    <location>
        <begin position="1"/>
        <end position="93"/>
    </location>
</feature>
<protein>
    <recommendedName>
        <fullName evidence="1">Aminotransferase-like plant mobile domain-containing protein</fullName>
    </recommendedName>
</protein>
<evidence type="ECO:0000313" key="3">
    <source>
        <dbReference type="Proteomes" id="UP001358586"/>
    </source>
</evidence>
<dbReference type="PANTHER" id="PTHR46033">
    <property type="entry name" value="PROTEIN MAIN-LIKE 2"/>
    <property type="match status" value="1"/>
</dbReference>
<organism evidence="2 3">
    <name type="scientific">Gossypium arboreum</name>
    <name type="common">Tree cotton</name>
    <name type="synonym">Gossypium nanking</name>
    <dbReference type="NCBI Taxonomy" id="29729"/>
    <lineage>
        <taxon>Eukaryota</taxon>
        <taxon>Viridiplantae</taxon>
        <taxon>Streptophyta</taxon>
        <taxon>Embryophyta</taxon>
        <taxon>Tracheophyta</taxon>
        <taxon>Spermatophyta</taxon>
        <taxon>Magnoliopsida</taxon>
        <taxon>eudicotyledons</taxon>
        <taxon>Gunneridae</taxon>
        <taxon>Pentapetalae</taxon>
        <taxon>rosids</taxon>
        <taxon>malvids</taxon>
        <taxon>Malvales</taxon>
        <taxon>Malvaceae</taxon>
        <taxon>Malvoideae</taxon>
        <taxon>Gossypium</taxon>
    </lineage>
</organism>
<evidence type="ECO:0000313" key="2">
    <source>
        <dbReference type="EMBL" id="KAK5836442.1"/>
    </source>
</evidence>
<dbReference type="PANTHER" id="PTHR46033:SF8">
    <property type="entry name" value="PROTEIN MAINTENANCE OF MERISTEMS-LIKE"/>
    <property type="match status" value="1"/>
</dbReference>
<sequence length="151" mass="17334">MPCGECTITLEDVAMQLGLRVGGAMVTGRRKVLEPSIIYHRFLGRSLNDGEHNFTCLTLAWLRVNFKELSSTATENTVICAARAYIMQLIGGTYAEKHFLWISYSALNIATLILQWVYAKTHVWYINTPVLNFSTIEWYNTDQIMRQFGYR</sequence>
<dbReference type="Proteomes" id="UP001358586">
    <property type="component" value="Chromosome 4"/>
</dbReference>
<dbReference type="InterPro" id="IPR044824">
    <property type="entry name" value="MAIN-like"/>
</dbReference>
<proteinExistence type="predicted"/>
<accession>A0ABR0QAY4</accession>
<name>A0ABR0QAY4_GOSAR</name>
<dbReference type="InterPro" id="IPR019557">
    <property type="entry name" value="AminoTfrase-like_pln_mobile"/>
</dbReference>
<reference evidence="2 3" key="1">
    <citation type="submission" date="2023-03" db="EMBL/GenBank/DDBJ databases">
        <title>WGS of Gossypium arboreum.</title>
        <authorList>
            <person name="Yu D."/>
        </authorList>
    </citation>
    <scope>NUCLEOTIDE SEQUENCE [LARGE SCALE GENOMIC DNA]</scope>
    <source>
        <tissue evidence="2">Leaf</tissue>
    </source>
</reference>